<dbReference type="Proteomes" id="UP001156856">
    <property type="component" value="Unassembled WGS sequence"/>
</dbReference>
<keyword evidence="3" id="KW-1185">Reference proteome</keyword>
<evidence type="ECO:0008006" key="4">
    <source>
        <dbReference type="Google" id="ProtNLM"/>
    </source>
</evidence>
<feature type="region of interest" description="Disordered" evidence="1">
    <location>
        <begin position="10"/>
        <end position="33"/>
    </location>
</feature>
<gene>
    <name evidence="2" type="ORF">GCM10007888_42170</name>
</gene>
<evidence type="ECO:0000313" key="3">
    <source>
        <dbReference type="Proteomes" id="UP001156856"/>
    </source>
</evidence>
<reference evidence="3" key="1">
    <citation type="journal article" date="2019" name="Int. J. Syst. Evol. Microbiol.">
        <title>The Global Catalogue of Microorganisms (GCM) 10K type strain sequencing project: providing services to taxonomists for standard genome sequencing and annotation.</title>
        <authorList>
            <consortium name="The Broad Institute Genomics Platform"/>
            <consortium name="The Broad Institute Genome Sequencing Center for Infectious Disease"/>
            <person name="Wu L."/>
            <person name="Ma J."/>
        </authorList>
    </citation>
    <scope>NUCLEOTIDE SEQUENCE [LARGE SCALE GENOMIC DNA]</scope>
    <source>
        <strain evidence="3">NBRC 107715</strain>
    </source>
</reference>
<protein>
    <recommendedName>
        <fullName evidence="4">PRC-barrel domain-containing protein</fullName>
    </recommendedName>
</protein>
<comment type="caution">
    <text evidence="2">The sequence shown here is derived from an EMBL/GenBank/DDBJ whole genome shotgun (WGS) entry which is preliminary data.</text>
</comment>
<dbReference type="RefSeq" id="WP_147024644.1">
    <property type="nucleotide sequence ID" value="NZ_BJZU01000014.1"/>
</dbReference>
<evidence type="ECO:0000256" key="1">
    <source>
        <dbReference type="SAM" id="MobiDB-lite"/>
    </source>
</evidence>
<evidence type="ECO:0000313" key="2">
    <source>
        <dbReference type="EMBL" id="GLS65835.1"/>
    </source>
</evidence>
<sequence length="121" mass="12841">MLSAAGVVSVASGQPAAPDPGLPGSTSVGRPIVTGDLRRDGQRWAIFAADGRFIGHLGAVRQAPDGIGEVAIIRRSPRMGGGRITLPLHHLSRRESRIMAEEDGAAIRRMNRLKEASEEKP</sequence>
<name>A0ABQ6DNY7_9HYPH</name>
<dbReference type="EMBL" id="BSPK01000084">
    <property type="protein sequence ID" value="GLS65835.1"/>
    <property type="molecule type" value="Genomic_DNA"/>
</dbReference>
<accession>A0ABQ6DNY7</accession>
<proteinExistence type="predicted"/>
<organism evidence="2 3">
    <name type="scientific">Methylobacterium oxalidis</name>
    <dbReference type="NCBI Taxonomy" id="944322"/>
    <lineage>
        <taxon>Bacteria</taxon>
        <taxon>Pseudomonadati</taxon>
        <taxon>Pseudomonadota</taxon>
        <taxon>Alphaproteobacteria</taxon>
        <taxon>Hyphomicrobiales</taxon>
        <taxon>Methylobacteriaceae</taxon>
        <taxon>Methylobacterium</taxon>
    </lineage>
</organism>